<dbReference type="InParanoid" id="F0VKP4"/>
<gene>
    <name evidence="3" type="ORF">BN1204_050730</name>
    <name evidence="2" type="ORF">NCLIV_050730</name>
</gene>
<keyword evidence="4" id="KW-1185">Reference proteome</keyword>
<reference evidence="3" key="4">
    <citation type="journal article" date="2015" name="PLoS ONE">
        <title>Comprehensive Evaluation of Toxoplasma gondii VEG and Neospora caninum LIV Genomes with Tachyzoite Stage Transcriptome and Proteome Defines Novel Transcript Features.</title>
        <authorList>
            <person name="Ramaprasad A."/>
            <person name="Mourier T."/>
            <person name="Naeem R."/>
            <person name="Malas T.B."/>
            <person name="Moussa E."/>
            <person name="Panigrahi A."/>
            <person name="Vermont S.J."/>
            <person name="Otto T.D."/>
            <person name="Wastling J."/>
            <person name="Pain A."/>
        </authorList>
    </citation>
    <scope>NUCLEOTIDE SEQUENCE</scope>
    <source>
        <strain evidence="3">Liverpool</strain>
    </source>
</reference>
<dbReference type="GeneID" id="13446350"/>
<reference evidence="2" key="1">
    <citation type="submission" date="2011-02" db="EMBL/GenBank/DDBJ databases">
        <authorList>
            <person name="Aslett M."/>
        </authorList>
    </citation>
    <scope>NUCLEOTIDE SEQUENCE</scope>
    <source>
        <strain evidence="2">Liverpool</strain>
    </source>
</reference>
<dbReference type="OMA" id="ILVEQTV"/>
<sequence>MPRGRRMHHTGVSTGSAEIEEDLDEGDGARETEEGKEKEEEEKQEEGPFSRLPLPSFFEDAPPTPEEKAQIRELEAVIADFLAERAKRQRFRLPPTASDSGGCTPRGGSVPRGDSDRESETERQAEGAEAGEEGEADGKGKEREQKRRRLRGGDSETRSEDGNEEAYEERSEPHFRLVYDPQEKTPLIVKTATTQYDGKPTTLSPELQRKLVRRTVMILLFAAPYATKLSDLREVILVEQTVKKTNLRFILKETARVMRTHLGLLLRRISGSPGNGSTDCYYLSQGIVHARHIESLTTEREHQLRGFLLFLVPGFIACRGSLHESELKGYLTACGRSDIIRDFSEADLAGLALPENQKVHGKSLKDSPLRLETLWDFLLECRLLKYLTFVSGASSDAPNSHQLSSVRPTSRLRDELSLENFRKECKAHWGVRLPSGDLFGHPEVSSEDDGDSEATSETLSDSDGA</sequence>
<dbReference type="OrthoDB" id="360261at2759"/>
<feature type="region of interest" description="Disordered" evidence="1">
    <location>
        <begin position="435"/>
        <end position="465"/>
    </location>
</feature>
<evidence type="ECO:0000313" key="4">
    <source>
        <dbReference type="Proteomes" id="UP000007494"/>
    </source>
</evidence>
<dbReference type="EMBL" id="LN714485">
    <property type="protein sequence ID" value="CEL69361.1"/>
    <property type="molecule type" value="Genomic_DNA"/>
</dbReference>
<feature type="compositionally biased region" description="Basic and acidic residues" evidence="1">
    <location>
        <begin position="27"/>
        <end position="38"/>
    </location>
</feature>
<organism evidence="2 4">
    <name type="scientific">Neospora caninum (strain Liverpool)</name>
    <dbReference type="NCBI Taxonomy" id="572307"/>
    <lineage>
        <taxon>Eukaryota</taxon>
        <taxon>Sar</taxon>
        <taxon>Alveolata</taxon>
        <taxon>Apicomplexa</taxon>
        <taxon>Conoidasida</taxon>
        <taxon>Coccidia</taxon>
        <taxon>Eucoccidiorida</taxon>
        <taxon>Eimeriorina</taxon>
        <taxon>Sarcocystidae</taxon>
        <taxon>Neospora</taxon>
    </lineage>
</organism>
<accession>F0VKP4</accession>
<feature type="region of interest" description="Disordered" evidence="1">
    <location>
        <begin position="1"/>
        <end position="72"/>
    </location>
</feature>
<protein>
    <submittedName>
        <fullName evidence="2">Uncharacterized protein</fullName>
    </submittedName>
</protein>
<feature type="compositionally biased region" description="Basic and acidic residues" evidence="1">
    <location>
        <begin position="113"/>
        <end position="126"/>
    </location>
</feature>
<dbReference type="Proteomes" id="UP000007494">
    <property type="component" value="Chromosome X"/>
</dbReference>
<reference evidence="4" key="3">
    <citation type="journal article" date="2012" name="PLoS Pathog.">
        <title>Comparative genomics of the apicomplexan parasites Toxoplasma gondii and Neospora caninum: Coccidia differing in host range and transmission strategy.</title>
        <authorList>
            <person name="Reid A.J."/>
            <person name="Vermont S.J."/>
            <person name="Cotton J.A."/>
            <person name="Harris D."/>
            <person name="Hill-Cawthorne G.A."/>
            <person name="Konen-Waisman S."/>
            <person name="Latham S.M."/>
            <person name="Mourier T."/>
            <person name="Norton R."/>
            <person name="Quail M.A."/>
            <person name="Sanders M."/>
            <person name="Shanmugam D."/>
            <person name="Sohal A."/>
            <person name="Wasmuth J.D."/>
            <person name="Brunk B."/>
            <person name="Grigg M.E."/>
            <person name="Howard J.C."/>
            <person name="Parkinson J."/>
            <person name="Roos D.S."/>
            <person name="Trees A.J."/>
            <person name="Berriman M."/>
            <person name="Pain A."/>
            <person name="Wastling J.M."/>
        </authorList>
    </citation>
    <scope>NUCLEOTIDE SEQUENCE [LARGE SCALE GENOMIC DNA]</scope>
    <source>
        <strain evidence="4">Liverpool</strain>
    </source>
</reference>
<dbReference type="VEuPathDB" id="ToxoDB:NCLIV_050730"/>
<evidence type="ECO:0000256" key="1">
    <source>
        <dbReference type="SAM" id="MobiDB-lite"/>
    </source>
</evidence>
<feature type="compositionally biased region" description="Polar residues" evidence="1">
    <location>
        <begin position="455"/>
        <end position="465"/>
    </location>
</feature>
<dbReference type="EMBL" id="FR823391">
    <property type="protein sequence ID" value="CBZ54645.1"/>
    <property type="molecule type" value="Genomic_DNA"/>
</dbReference>
<name>F0VKP4_NEOCL</name>
<dbReference type="AlphaFoldDB" id="F0VKP4"/>
<feature type="region of interest" description="Disordered" evidence="1">
    <location>
        <begin position="86"/>
        <end position="174"/>
    </location>
</feature>
<reference evidence="2" key="2">
    <citation type="submission" date="2011-03" db="EMBL/GenBank/DDBJ databases">
        <title>Comparative genomics and transcriptomics of Neospora caninum and Toxoplasma gondii.</title>
        <authorList>
            <person name="Reid A.J."/>
            <person name="Sohal A."/>
            <person name="Harris D."/>
            <person name="Quail M."/>
            <person name="Sanders M."/>
            <person name="Berriman M."/>
            <person name="Wastling J.M."/>
            <person name="Pain A."/>
        </authorList>
    </citation>
    <scope>NUCLEOTIDE SEQUENCE</scope>
    <source>
        <strain evidence="2">Liverpool</strain>
    </source>
</reference>
<feature type="compositionally biased region" description="Acidic residues" evidence="1">
    <location>
        <begin position="445"/>
        <end position="454"/>
    </location>
</feature>
<proteinExistence type="predicted"/>
<feature type="compositionally biased region" description="Basic and acidic residues" evidence="1">
    <location>
        <begin position="136"/>
        <end position="161"/>
    </location>
</feature>
<dbReference type="RefSeq" id="XP_003884675.1">
    <property type="nucleotide sequence ID" value="XM_003884626.1"/>
</dbReference>
<dbReference type="eggNOG" id="ENOG502T0ZG">
    <property type="taxonomic scope" value="Eukaryota"/>
</dbReference>
<evidence type="ECO:0000313" key="3">
    <source>
        <dbReference type="EMBL" id="CEL69361.1"/>
    </source>
</evidence>
<evidence type="ECO:0000313" key="2">
    <source>
        <dbReference type="EMBL" id="CBZ54645.1"/>
    </source>
</evidence>